<dbReference type="PROSITE" id="PS50043">
    <property type="entry name" value="HTH_LUXR_2"/>
    <property type="match status" value="1"/>
</dbReference>
<dbReference type="Proteomes" id="UP000054770">
    <property type="component" value="Unassembled WGS sequence"/>
</dbReference>
<dbReference type="GO" id="GO:0016887">
    <property type="term" value="F:ATP hydrolysis activity"/>
    <property type="evidence" value="ECO:0007669"/>
    <property type="project" value="InterPro"/>
</dbReference>
<evidence type="ECO:0000256" key="2">
    <source>
        <dbReference type="ARBA" id="ARBA00023125"/>
    </source>
</evidence>
<evidence type="ECO:0000256" key="1">
    <source>
        <dbReference type="ARBA" id="ARBA00023015"/>
    </source>
</evidence>
<keyword evidence="2" id="KW-0238">DNA-binding</keyword>
<dbReference type="Pfam" id="PF00196">
    <property type="entry name" value="GerE"/>
    <property type="match status" value="1"/>
</dbReference>
<keyword evidence="1" id="KW-0805">Transcription regulation</keyword>
<accession>A0A158IW98</accession>
<dbReference type="PRINTS" id="PR00038">
    <property type="entry name" value="HTHLUXR"/>
</dbReference>
<dbReference type="GO" id="GO:0003677">
    <property type="term" value="F:DNA binding"/>
    <property type="evidence" value="ECO:0007669"/>
    <property type="project" value="UniProtKB-KW"/>
</dbReference>
<dbReference type="PANTHER" id="PTHR44688:SF16">
    <property type="entry name" value="DNA-BINDING TRANSCRIPTIONAL ACTIVATOR DEVR_DOSR"/>
    <property type="match status" value="1"/>
</dbReference>
<evidence type="ECO:0000259" key="4">
    <source>
        <dbReference type="PROSITE" id="PS50043"/>
    </source>
</evidence>
<sequence length="900" mass="98701">MSFTPNDNDTHVPELLLKTTPPRAPAYLLARPRLSSADPALKDRQITVVQAPAGFGKTSLLAQWRREYLMRGTAVAWLSADERDDPRRLLLGLVHAIRVGCARPQFGRFVLEGVMAPVRELDGLTAWLAEIAQLSLDVVLIVDEIDRLPATGVEQLSYLFHNAPPNLQIVAATRRGLELAITDLVAYGQGAAVGPEVLRFRLDETISLIGSRFGARMDADNCARVHEYTDGWPLGLQLALAAMDRVTDPREVINAMSGRSGTLRDHLVSGLISTLSEEDGVFLTRVSIADAVHPDLCAALTNDPHAAERLARLVRETPCFTTAENGAWCRLHGLVRDTLRGRLAHLPATEQTELHVRATTWLAQHGMLEEAARHAHAAGQHQMAYELAERCLHDAVTQGHLDAMLDWLQLLPEQELERRPRLRLAAAWALALGVHHGEAQQQVAHILANPEADTALRYECALITSAAAFYSDEIDRSIEIFEPWVESPPDSPGWLVQAHANRLASRAMFHGEPAQARRILQSIPRGDLEKRTGFIVRWGDLSVGQSYFSEGKMGLAEETLRPALESAEADLGRRHPLTCMFAATLAAVVYGADRIDDAAALLANRLDVLEHAGTPETVITGYRTAACVAAAQGLAHRALDLLDTLYTIGSERRLPRLCVASIGEQVRIHAGRYRVETCDALVHRIDEIVASSDVSKAPLWHRSIALLQALSHANAAIAARRWRQAHEALGEASELAEAMKLGRVRIEIMALRALVIEQTEGNGRALLLEATNLAQTFNLMRTVVDAHPELANWVARLNDEEPSDASGTPAVRGQRVARIPAQRAGEGLRAVPSTAFTPKEREIMELLARNLSNKEIALAMAIGEETVKWHLKNLFRKLNAGTRKHVVHRATALGLLDGGD</sequence>
<organism evidence="5 6">
    <name type="scientific">Caballeronia choica</name>
    <dbReference type="NCBI Taxonomy" id="326476"/>
    <lineage>
        <taxon>Bacteria</taxon>
        <taxon>Pseudomonadati</taxon>
        <taxon>Pseudomonadota</taxon>
        <taxon>Betaproteobacteria</taxon>
        <taxon>Burkholderiales</taxon>
        <taxon>Burkholderiaceae</taxon>
        <taxon>Caballeronia</taxon>
    </lineage>
</organism>
<dbReference type="SUPFAM" id="SSF46894">
    <property type="entry name" value="C-terminal effector domain of the bipartite response regulators"/>
    <property type="match status" value="1"/>
</dbReference>
<dbReference type="GO" id="GO:0006355">
    <property type="term" value="P:regulation of DNA-templated transcription"/>
    <property type="evidence" value="ECO:0007669"/>
    <property type="project" value="InterPro"/>
</dbReference>
<dbReference type="Pfam" id="PF25873">
    <property type="entry name" value="WHD_MalT"/>
    <property type="match status" value="1"/>
</dbReference>
<gene>
    <name evidence="5" type="ORF">AWB68_03130</name>
</gene>
<evidence type="ECO:0000313" key="6">
    <source>
        <dbReference type="Proteomes" id="UP000054770"/>
    </source>
</evidence>
<name>A0A158IW98_9BURK</name>
<dbReference type="InterPro" id="IPR059106">
    <property type="entry name" value="WHD_MalT"/>
</dbReference>
<protein>
    <submittedName>
        <fullName evidence="5">ATP-dependent transcription regulator LuxR</fullName>
    </submittedName>
</protein>
<dbReference type="Pfam" id="PF17874">
    <property type="entry name" value="TPR_MalT"/>
    <property type="match status" value="1"/>
</dbReference>
<dbReference type="SUPFAM" id="SSF52540">
    <property type="entry name" value="P-loop containing nucleoside triphosphate hydrolases"/>
    <property type="match status" value="1"/>
</dbReference>
<dbReference type="CDD" id="cd06170">
    <property type="entry name" value="LuxR_C_like"/>
    <property type="match status" value="1"/>
</dbReference>
<dbReference type="InterPro" id="IPR016032">
    <property type="entry name" value="Sig_transdc_resp-reg_C-effctor"/>
</dbReference>
<dbReference type="PANTHER" id="PTHR44688">
    <property type="entry name" value="DNA-BINDING TRANSCRIPTIONAL ACTIVATOR DEVR_DOSR"/>
    <property type="match status" value="1"/>
</dbReference>
<dbReference type="RefSeq" id="WP_087645252.1">
    <property type="nucleotide sequence ID" value="NZ_FCON02000030.1"/>
</dbReference>
<dbReference type="EMBL" id="FCON02000030">
    <property type="protein sequence ID" value="SAL60914.1"/>
    <property type="molecule type" value="Genomic_DNA"/>
</dbReference>
<comment type="caution">
    <text evidence="5">The sequence shown here is derived from an EMBL/GenBank/DDBJ whole genome shotgun (WGS) entry which is preliminary data.</text>
</comment>
<dbReference type="SMART" id="SM00421">
    <property type="entry name" value="HTH_LUXR"/>
    <property type="match status" value="1"/>
</dbReference>
<keyword evidence="3" id="KW-0804">Transcription</keyword>
<evidence type="ECO:0000256" key="3">
    <source>
        <dbReference type="ARBA" id="ARBA00023163"/>
    </source>
</evidence>
<keyword evidence="6" id="KW-1185">Reference proteome</keyword>
<dbReference type="InterPro" id="IPR000792">
    <property type="entry name" value="Tscrpt_reg_LuxR_C"/>
</dbReference>
<dbReference type="InterPro" id="IPR041617">
    <property type="entry name" value="TPR_MalT"/>
</dbReference>
<evidence type="ECO:0000313" key="5">
    <source>
        <dbReference type="EMBL" id="SAL60914.1"/>
    </source>
</evidence>
<dbReference type="OrthoDB" id="134985at2"/>
<dbReference type="InterPro" id="IPR036388">
    <property type="entry name" value="WH-like_DNA-bd_sf"/>
</dbReference>
<dbReference type="Pfam" id="PF13401">
    <property type="entry name" value="AAA_22"/>
    <property type="match status" value="1"/>
</dbReference>
<feature type="domain" description="HTH luxR-type" evidence="4">
    <location>
        <begin position="829"/>
        <end position="894"/>
    </location>
</feature>
<proteinExistence type="predicted"/>
<reference evidence="5" key="1">
    <citation type="submission" date="2016-01" db="EMBL/GenBank/DDBJ databases">
        <authorList>
            <person name="Peeters C."/>
        </authorList>
    </citation>
    <scope>NUCLEOTIDE SEQUENCE [LARGE SCALE GENOMIC DNA]</scope>
    <source>
        <strain evidence="5">LMG 22940</strain>
    </source>
</reference>
<dbReference type="InterPro" id="IPR027417">
    <property type="entry name" value="P-loop_NTPase"/>
</dbReference>
<dbReference type="Gene3D" id="1.25.40.10">
    <property type="entry name" value="Tetratricopeptide repeat domain"/>
    <property type="match status" value="1"/>
</dbReference>
<dbReference type="InterPro" id="IPR049945">
    <property type="entry name" value="AAA_22"/>
</dbReference>
<dbReference type="AlphaFoldDB" id="A0A158IW98"/>
<dbReference type="InterPro" id="IPR011990">
    <property type="entry name" value="TPR-like_helical_dom_sf"/>
</dbReference>
<dbReference type="Gene3D" id="1.10.10.10">
    <property type="entry name" value="Winged helix-like DNA-binding domain superfamily/Winged helix DNA-binding domain"/>
    <property type="match status" value="1"/>
</dbReference>